<dbReference type="PANTHER" id="PTHR10334">
    <property type="entry name" value="CYSTEINE-RICH SECRETORY PROTEIN-RELATED"/>
    <property type="match status" value="1"/>
</dbReference>
<evidence type="ECO:0000256" key="2">
    <source>
        <dbReference type="SAM" id="SignalP"/>
    </source>
</evidence>
<dbReference type="Gene3D" id="3.40.33.10">
    <property type="entry name" value="CAP"/>
    <property type="match status" value="1"/>
</dbReference>
<protein>
    <recommendedName>
        <fullName evidence="3">SCP domain-containing protein</fullName>
    </recommendedName>
</protein>
<comment type="caution">
    <text evidence="4">The sequence shown here is derived from an EMBL/GenBank/DDBJ whole genome shotgun (WGS) entry which is preliminary data.</text>
</comment>
<dbReference type="OrthoDB" id="337038at2759"/>
<keyword evidence="5" id="KW-1185">Reference proteome</keyword>
<dbReference type="Gramene" id="TVU48792">
    <property type="protein sequence ID" value="TVU48792"/>
    <property type="gene ID" value="EJB05_00067"/>
</dbReference>
<dbReference type="PROSITE" id="PS01009">
    <property type="entry name" value="CRISP_1"/>
    <property type="match status" value="1"/>
</dbReference>
<reference evidence="4 5" key="1">
    <citation type="journal article" date="2019" name="Sci. Rep.">
        <title>A high-quality genome of Eragrostis curvula grass provides insights into Poaceae evolution and supports new strategies to enhance forage quality.</title>
        <authorList>
            <person name="Carballo J."/>
            <person name="Santos B.A.C.M."/>
            <person name="Zappacosta D."/>
            <person name="Garbus I."/>
            <person name="Selva J.P."/>
            <person name="Gallo C.A."/>
            <person name="Diaz A."/>
            <person name="Albertini E."/>
            <person name="Caccamo M."/>
            <person name="Echenique V."/>
        </authorList>
    </citation>
    <scope>NUCLEOTIDE SEQUENCE [LARGE SCALE GENOMIC DNA]</scope>
    <source>
        <strain evidence="5">cv. Victoria</strain>
        <tissue evidence="4">Leaf</tissue>
    </source>
</reference>
<dbReference type="EMBL" id="RWGY01000002">
    <property type="protein sequence ID" value="TVU48792.1"/>
    <property type="molecule type" value="Genomic_DNA"/>
</dbReference>
<feature type="region of interest" description="Disordered" evidence="1">
    <location>
        <begin position="60"/>
        <end position="95"/>
    </location>
</feature>
<organism evidence="4 5">
    <name type="scientific">Eragrostis curvula</name>
    <name type="common">weeping love grass</name>
    <dbReference type="NCBI Taxonomy" id="38414"/>
    <lineage>
        <taxon>Eukaryota</taxon>
        <taxon>Viridiplantae</taxon>
        <taxon>Streptophyta</taxon>
        <taxon>Embryophyta</taxon>
        <taxon>Tracheophyta</taxon>
        <taxon>Spermatophyta</taxon>
        <taxon>Magnoliopsida</taxon>
        <taxon>Liliopsida</taxon>
        <taxon>Poales</taxon>
        <taxon>Poaceae</taxon>
        <taxon>PACMAD clade</taxon>
        <taxon>Chloridoideae</taxon>
        <taxon>Eragrostideae</taxon>
        <taxon>Eragrostidinae</taxon>
        <taxon>Eragrostis</taxon>
    </lineage>
</organism>
<proteinExistence type="predicted"/>
<name>A0A5J9WJB2_9POAL</name>
<sequence>MARIISQTLVVLCSCLLVAGAAASKSFGGGGYGGEEGVQQQVEAAAANAGEQLTSAAAEATLTPETSSVEASSTSPATEQQAGYGGSAEASSEPLNGLNEKAVNDIINEHNVFRAKEHVPPIKWNTTLAKFSQDYAETLKRDKDCQMIHSDSPYGENLMMGSGALSWKTTVDDWTAEKKSYHYGDNSCDPGQMCGHYTAVIWKDTTSVGCGRVLCANKDTMIVCSYWPPGNYIGKKPY</sequence>
<dbReference type="FunFam" id="3.40.33.10:FF:000004">
    <property type="entry name" value="CAP, cysteine-rich secretory protein, antigen 5"/>
    <property type="match status" value="1"/>
</dbReference>
<dbReference type="InterPro" id="IPR018244">
    <property type="entry name" value="Allrgn_V5/Tpx1_CS"/>
</dbReference>
<dbReference type="GO" id="GO:0005576">
    <property type="term" value="C:extracellular region"/>
    <property type="evidence" value="ECO:0007669"/>
    <property type="project" value="InterPro"/>
</dbReference>
<feature type="chain" id="PRO_5023817204" description="SCP domain-containing protein" evidence="2">
    <location>
        <begin position="24"/>
        <end position="238"/>
    </location>
</feature>
<dbReference type="SMART" id="SM00198">
    <property type="entry name" value="SCP"/>
    <property type="match status" value="1"/>
</dbReference>
<keyword evidence="2" id="KW-0732">Signal</keyword>
<dbReference type="AlphaFoldDB" id="A0A5J9WJB2"/>
<feature type="signal peptide" evidence="2">
    <location>
        <begin position="1"/>
        <end position="23"/>
    </location>
</feature>
<evidence type="ECO:0000256" key="1">
    <source>
        <dbReference type="SAM" id="MobiDB-lite"/>
    </source>
</evidence>
<dbReference type="InterPro" id="IPR001283">
    <property type="entry name" value="CRISP-related"/>
</dbReference>
<dbReference type="Proteomes" id="UP000324897">
    <property type="component" value="Chromosome 6"/>
</dbReference>
<dbReference type="InterPro" id="IPR014044">
    <property type="entry name" value="CAP_dom"/>
</dbReference>
<feature type="compositionally biased region" description="Polar residues" evidence="1">
    <location>
        <begin position="63"/>
        <end position="81"/>
    </location>
</feature>
<accession>A0A5J9WJB2</accession>
<dbReference type="Pfam" id="PF00188">
    <property type="entry name" value="CAP"/>
    <property type="match status" value="1"/>
</dbReference>
<dbReference type="CDD" id="cd05381">
    <property type="entry name" value="CAP_PR-1"/>
    <property type="match status" value="1"/>
</dbReference>
<evidence type="ECO:0000259" key="3">
    <source>
        <dbReference type="SMART" id="SM00198"/>
    </source>
</evidence>
<evidence type="ECO:0000313" key="5">
    <source>
        <dbReference type="Proteomes" id="UP000324897"/>
    </source>
</evidence>
<evidence type="ECO:0000313" key="4">
    <source>
        <dbReference type="EMBL" id="TVU48792.1"/>
    </source>
</evidence>
<dbReference type="PROSITE" id="PS01010">
    <property type="entry name" value="CRISP_2"/>
    <property type="match status" value="1"/>
</dbReference>
<gene>
    <name evidence="4" type="ORF">EJB05_00067</name>
</gene>
<feature type="domain" description="SCP" evidence="3">
    <location>
        <begin position="101"/>
        <end position="234"/>
    </location>
</feature>
<dbReference type="InterPro" id="IPR035940">
    <property type="entry name" value="CAP_sf"/>
</dbReference>
<dbReference type="PRINTS" id="PR00837">
    <property type="entry name" value="V5TPXLIKE"/>
</dbReference>
<dbReference type="SUPFAM" id="SSF55797">
    <property type="entry name" value="PR-1-like"/>
    <property type="match status" value="1"/>
</dbReference>
<dbReference type="PROSITE" id="PS51257">
    <property type="entry name" value="PROKAR_LIPOPROTEIN"/>
    <property type="match status" value="1"/>
</dbReference>